<dbReference type="GO" id="GO:0006310">
    <property type="term" value="P:DNA recombination"/>
    <property type="evidence" value="ECO:0007669"/>
    <property type="project" value="UniProtKB-KW"/>
</dbReference>
<dbReference type="InterPro" id="IPR036397">
    <property type="entry name" value="RNaseH_sf"/>
</dbReference>
<keyword evidence="1" id="KW-0815">Transposition</keyword>
<evidence type="ECO:0000256" key="10">
    <source>
        <dbReference type="ARBA" id="ARBA00022918"/>
    </source>
</evidence>
<keyword evidence="4" id="KW-0479">Metal-binding</keyword>
<evidence type="ECO:0000256" key="4">
    <source>
        <dbReference type="ARBA" id="ARBA00022723"/>
    </source>
</evidence>
<dbReference type="GO" id="GO:0003887">
    <property type="term" value="F:DNA-directed DNA polymerase activity"/>
    <property type="evidence" value="ECO:0007669"/>
    <property type="project" value="UniProtKB-KW"/>
</dbReference>
<gene>
    <name evidence="16" type="ORF">O181_123352</name>
</gene>
<evidence type="ECO:0000256" key="14">
    <source>
        <dbReference type="ARBA" id="ARBA00049244"/>
    </source>
</evidence>
<keyword evidence="7" id="KW-0460">Magnesium</keyword>
<evidence type="ECO:0000256" key="3">
    <source>
        <dbReference type="ARBA" id="ARBA00022722"/>
    </source>
</evidence>
<keyword evidence="6" id="KW-0378">Hydrolase</keyword>
<keyword evidence="2" id="KW-0548">Nucleotidyltransferase</keyword>
<evidence type="ECO:0000313" key="16">
    <source>
        <dbReference type="EMBL" id="MBW0583637.1"/>
    </source>
</evidence>
<evidence type="ECO:0000256" key="12">
    <source>
        <dbReference type="ARBA" id="ARBA00023172"/>
    </source>
</evidence>
<dbReference type="OrthoDB" id="3243429at2759"/>
<evidence type="ECO:0000256" key="1">
    <source>
        <dbReference type="ARBA" id="ARBA00022578"/>
    </source>
</evidence>
<accession>A0A9Q3KPW1</accession>
<keyword evidence="10" id="KW-0695">RNA-directed DNA polymerase</keyword>
<dbReference type="GO" id="GO:0016787">
    <property type="term" value="F:hydrolase activity"/>
    <property type="evidence" value="ECO:0007669"/>
    <property type="project" value="UniProtKB-KW"/>
</dbReference>
<evidence type="ECO:0000256" key="7">
    <source>
        <dbReference type="ARBA" id="ARBA00022842"/>
    </source>
</evidence>
<comment type="catalytic activity">
    <reaction evidence="14">
        <text>DNA(n) + a 2'-deoxyribonucleoside 5'-triphosphate = DNA(n+1) + diphosphate</text>
        <dbReference type="Rhea" id="RHEA:22508"/>
        <dbReference type="Rhea" id="RHEA-COMP:17339"/>
        <dbReference type="Rhea" id="RHEA-COMP:17340"/>
        <dbReference type="ChEBI" id="CHEBI:33019"/>
        <dbReference type="ChEBI" id="CHEBI:61560"/>
        <dbReference type="ChEBI" id="CHEBI:173112"/>
        <dbReference type="EC" id="2.7.7.7"/>
    </reaction>
</comment>
<evidence type="ECO:0000256" key="2">
    <source>
        <dbReference type="ARBA" id="ARBA00022695"/>
    </source>
</evidence>
<dbReference type="GO" id="GO:0046872">
    <property type="term" value="F:metal ion binding"/>
    <property type="evidence" value="ECO:0007669"/>
    <property type="project" value="UniProtKB-KW"/>
</dbReference>
<dbReference type="PANTHER" id="PTHR42648">
    <property type="entry name" value="TRANSPOSASE, PUTATIVE-RELATED"/>
    <property type="match status" value="1"/>
</dbReference>
<evidence type="ECO:0000313" key="17">
    <source>
        <dbReference type="Proteomes" id="UP000765509"/>
    </source>
</evidence>
<feature type="domain" description="Integrase catalytic" evidence="15">
    <location>
        <begin position="95"/>
        <end position="261"/>
    </location>
</feature>
<organism evidence="16 17">
    <name type="scientific">Austropuccinia psidii MF-1</name>
    <dbReference type="NCBI Taxonomy" id="1389203"/>
    <lineage>
        <taxon>Eukaryota</taxon>
        <taxon>Fungi</taxon>
        <taxon>Dikarya</taxon>
        <taxon>Basidiomycota</taxon>
        <taxon>Pucciniomycotina</taxon>
        <taxon>Pucciniomycetes</taxon>
        <taxon>Pucciniales</taxon>
        <taxon>Sphaerophragmiaceae</taxon>
        <taxon>Austropuccinia</taxon>
    </lineage>
</organism>
<comment type="caution">
    <text evidence="16">The sequence shown here is derived from an EMBL/GenBank/DDBJ whole genome shotgun (WGS) entry which is preliminary data.</text>
</comment>
<evidence type="ECO:0000256" key="6">
    <source>
        <dbReference type="ARBA" id="ARBA00022801"/>
    </source>
</evidence>
<keyword evidence="11" id="KW-0239">DNA-directed DNA polymerase</keyword>
<evidence type="ECO:0000256" key="8">
    <source>
        <dbReference type="ARBA" id="ARBA00022884"/>
    </source>
</evidence>
<dbReference type="GO" id="GO:0015074">
    <property type="term" value="P:DNA integration"/>
    <property type="evidence" value="ECO:0007669"/>
    <property type="project" value="UniProtKB-KW"/>
</dbReference>
<dbReference type="GO" id="GO:0003723">
    <property type="term" value="F:RNA binding"/>
    <property type="evidence" value="ECO:0007669"/>
    <property type="project" value="UniProtKB-KW"/>
</dbReference>
<keyword evidence="3" id="KW-0540">Nuclease</keyword>
<evidence type="ECO:0000256" key="5">
    <source>
        <dbReference type="ARBA" id="ARBA00022759"/>
    </source>
</evidence>
<dbReference type="Gene3D" id="3.30.420.10">
    <property type="entry name" value="Ribonuclease H-like superfamily/Ribonuclease H"/>
    <property type="match status" value="1"/>
</dbReference>
<name>A0A9Q3KPW1_9BASI</name>
<keyword evidence="11" id="KW-0808">Transferase</keyword>
<dbReference type="AlphaFoldDB" id="A0A9Q3KPW1"/>
<dbReference type="GO" id="GO:0004519">
    <property type="term" value="F:endonuclease activity"/>
    <property type="evidence" value="ECO:0007669"/>
    <property type="project" value="UniProtKB-KW"/>
</dbReference>
<sequence>MAQYWVISPIKATLNDGLNDQMMNNTIPPIIQALNTSESFEWHFQLGHASDKIVKCFSKNYVPEFDLKKWFPFVCNDCLIAKSTKRNLPTHDDIPKEQPRDLMMSDVLGPMPLLDIHQNKYILTLQDHKLTFVFCFPIKTKDQVPKVLLETFSLIQSVFGKSAKFLRSDNAKEYMGQNFKITLTSMGTQQLFTCPYMPEQNGEEERLNRTLGDSARTMLQASVFPQSFWSYAYKCAAYIHNRIPNTRTGQLTPLELWCGRRPQPKRIFMRSMAS</sequence>
<dbReference type="Proteomes" id="UP000765509">
    <property type="component" value="Unassembled WGS sequence"/>
</dbReference>
<keyword evidence="17" id="KW-1185">Reference proteome</keyword>
<comment type="catalytic activity">
    <reaction evidence="13">
        <text>DNA(n) + a 2'-deoxyribonucleoside 5'-triphosphate = DNA(n+1) + diphosphate</text>
        <dbReference type="Rhea" id="RHEA:22508"/>
        <dbReference type="Rhea" id="RHEA-COMP:17339"/>
        <dbReference type="Rhea" id="RHEA-COMP:17340"/>
        <dbReference type="ChEBI" id="CHEBI:33019"/>
        <dbReference type="ChEBI" id="CHEBI:61560"/>
        <dbReference type="ChEBI" id="CHEBI:173112"/>
        <dbReference type="EC" id="2.7.7.49"/>
    </reaction>
</comment>
<keyword evidence="12" id="KW-0233">DNA recombination</keyword>
<reference evidence="16" key="1">
    <citation type="submission" date="2021-03" db="EMBL/GenBank/DDBJ databases">
        <title>Draft genome sequence of rust myrtle Austropuccinia psidii MF-1, a brazilian biotype.</title>
        <authorList>
            <person name="Quecine M.C."/>
            <person name="Pachon D.M.R."/>
            <person name="Bonatelli M.L."/>
            <person name="Correr F.H."/>
            <person name="Franceschini L.M."/>
            <person name="Leite T.F."/>
            <person name="Margarido G.R.A."/>
            <person name="Almeida C.A."/>
            <person name="Ferrarezi J.A."/>
            <person name="Labate C.A."/>
        </authorList>
    </citation>
    <scope>NUCLEOTIDE SEQUENCE</scope>
    <source>
        <strain evidence="16">MF-1</strain>
    </source>
</reference>
<dbReference type="GO" id="GO:0003964">
    <property type="term" value="F:RNA-directed DNA polymerase activity"/>
    <property type="evidence" value="ECO:0007669"/>
    <property type="project" value="UniProtKB-KW"/>
</dbReference>
<evidence type="ECO:0000256" key="11">
    <source>
        <dbReference type="ARBA" id="ARBA00022932"/>
    </source>
</evidence>
<dbReference type="GO" id="GO:0032196">
    <property type="term" value="P:transposition"/>
    <property type="evidence" value="ECO:0007669"/>
    <property type="project" value="UniProtKB-KW"/>
</dbReference>
<evidence type="ECO:0000256" key="9">
    <source>
        <dbReference type="ARBA" id="ARBA00022908"/>
    </source>
</evidence>
<dbReference type="PROSITE" id="PS50994">
    <property type="entry name" value="INTEGRASE"/>
    <property type="match status" value="1"/>
</dbReference>
<dbReference type="PANTHER" id="PTHR42648:SF11">
    <property type="entry name" value="TRANSPOSON TY4-P GAG-POL POLYPROTEIN"/>
    <property type="match status" value="1"/>
</dbReference>
<keyword evidence="5" id="KW-0255">Endonuclease</keyword>
<protein>
    <recommendedName>
        <fullName evidence="15">Integrase catalytic domain-containing protein</fullName>
    </recommendedName>
</protein>
<proteinExistence type="predicted"/>
<dbReference type="GO" id="GO:0005634">
    <property type="term" value="C:nucleus"/>
    <property type="evidence" value="ECO:0007669"/>
    <property type="project" value="UniProtKB-ARBA"/>
</dbReference>
<dbReference type="EMBL" id="AVOT02115681">
    <property type="protein sequence ID" value="MBW0583637.1"/>
    <property type="molecule type" value="Genomic_DNA"/>
</dbReference>
<dbReference type="SUPFAM" id="SSF53098">
    <property type="entry name" value="Ribonuclease H-like"/>
    <property type="match status" value="1"/>
</dbReference>
<dbReference type="InterPro" id="IPR001584">
    <property type="entry name" value="Integrase_cat-core"/>
</dbReference>
<dbReference type="InterPro" id="IPR039537">
    <property type="entry name" value="Retrotran_Ty1/copia-like"/>
</dbReference>
<evidence type="ECO:0000256" key="13">
    <source>
        <dbReference type="ARBA" id="ARBA00048173"/>
    </source>
</evidence>
<dbReference type="InterPro" id="IPR012337">
    <property type="entry name" value="RNaseH-like_sf"/>
</dbReference>
<evidence type="ECO:0000259" key="15">
    <source>
        <dbReference type="PROSITE" id="PS50994"/>
    </source>
</evidence>
<keyword evidence="9" id="KW-0229">DNA integration</keyword>
<keyword evidence="8" id="KW-0694">RNA-binding</keyword>